<evidence type="ECO:0000313" key="18">
    <source>
        <dbReference type="EMBL" id="KYQ48868.1"/>
    </source>
</evidence>
<dbReference type="InterPro" id="IPR003598">
    <property type="entry name" value="Ig_sub2"/>
</dbReference>
<organism evidence="18 19">
    <name type="scientific">Mycetomoellerius zeteki</name>
    <dbReference type="NCBI Taxonomy" id="64791"/>
    <lineage>
        <taxon>Eukaryota</taxon>
        <taxon>Metazoa</taxon>
        <taxon>Ecdysozoa</taxon>
        <taxon>Arthropoda</taxon>
        <taxon>Hexapoda</taxon>
        <taxon>Insecta</taxon>
        <taxon>Pterygota</taxon>
        <taxon>Neoptera</taxon>
        <taxon>Endopterygota</taxon>
        <taxon>Hymenoptera</taxon>
        <taxon>Apocrita</taxon>
        <taxon>Aculeata</taxon>
        <taxon>Formicoidea</taxon>
        <taxon>Formicidae</taxon>
        <taxon>Myrmicinae</taxon>
        <taxon>Mycetomoellerius</taxon>
    </lineage>
</organism>
<keyword evidence="10 15" id="KW-0472">Membrane</keyword>
<evidence type="ECO:0000256" key="14">
    <source>
        <dbReference type="ARBA" id="ARBA00034103"/>
    </source>
</evidence>
<evidence type="ECO:0000256" key="2">
    <source>
        <dbReference type="ARBA" id="ARBA00022475"/>
    </source>
</evidence>
<feature type="domain" description="Fibronectin type-III" evidence="17">
    <location>
        <begin position="1464"/>
        <end position="1558"/>
    </location>
</feature>
<keyword evidence="4" id="KW-0732">Signal</keyword>
<dbReference type="FunFam" id="2.60.40.10:FF:000093">
    <property type="entry name" value="Down syndrome cell adhesion molecule, isoform B"/>
    <property type="match status" value="1"/>
</dbReference>
<dbReference type="CDD" id="cd00063">
    <property type="entry name" value="FN3"/>
    <property type="match status" value="6"/>
</dbReference>
<evidence type="ECO:0000256" key="4">
    <source>
        <dbReference type="ARBA" id="ARBA00022729"/>
    </source>
</evidence>
<feature type="domain" description="Ig-like" evidence="16">
    <location>
        <begin position="1051"/>
        <end position="1145"/>
    </location>
</feature>
<keyword evidence="6" id="KW-0130">Cell adhesion</keyword>
<dbReference type="Pfam" id="PF00041">
    <property type="entry name" value="fn3"/>
    <property type="match status" value="5"/>
</dbReference>
<feature type="domain" description="Ig-like" evidence="16">
    <location>
        <begin position="109"/>
        <end position="196"/>
    </location>
</feature>
<dbReference type="Pfam" id="PF25059">
    <property type="entry name" value="FN3_DSCAM-DSCAML_C"/>
    <property type="match status" value="1"/>
</dbReference>
<dbReference type="PANTHER" id="PTHR44170">
    <property type="entry name" value="PROTEIN SIDEKICK"/>
    <property type="match status" value="1"/>
</dbReference>
<dbReference type="GO" id="GO:0098609">
    <property type="term" value="P:cell-cell adhesion"/>
    <property type="evidence" value="ECO:0007669"/>
    <property type="project" value="TreeGrafter"/>
</dbReference>
<name>A0A151WM23_9HYME</name>
<keyword evidence="3 15" id="KW-0812">Transmembrane</keyword>
<dbReference type="InterPro" id="IPR056754">
    <property type="entry name" value="DSCAM/DSCAML_C"/>
</dbReference>
<feature type="domain" description="Ig-like" evidence="16">
    <location>
        <begin position="212"/>
        <end position="302"/>
    </location>
</feature>
<evidence type="ECO:0008006" key="20">
    <source>
        <dbReference type="Google" id="ProtNLM"/>
    </source>
</evidence>
<dbReference type="Pfam" id="PF13927">
    <property type="entry name" value="Ig_3"/>
    <property type="match status" value="5"/>
</dbReference>
<feature type="domain" description="Ig-like" evidence="16">
    <location>
        <begin position="306"/>
        <end position="392"/>
    </location>
</feature>
<feature type="transmembrane region" description="Helical" evidence="15">
    <location>
        <begin position="1928"/>
        <end position="1950"/>
    </location>
</feature>
<dbReference type="PROSITE" id="PS50853">
    <property type="entry name" value="FN3"/>
    <property type="match status" value="5"/>
</dbReference>
<dbReference type="FunFam" id="2.60.40.10:FF:000333">
    <property type="entry name" value="Down syndrome cell adhesion molecule"/>
    <property type="match status" value="2"/>
</dbReference>
<sequence length="2024" mass="223202">ETQGPSFVTEPPSRVEFTNVNGGRVDCTVRGNPLPTVDWLAADGGSITNILGIRHVLGNGTIHFPAFEAEAFRQDVHWAIYKCSAVNSVGAVVSRDVTVRAVVNQRYDPEVQNPSGFLGNNVLMRCNVPSFVRDHVTVTSWLQEPVFNIYPSTMGDGKYHMLPTGELMIINITRSDAQMTYRCRTHHRLTQDTVVSSNVGRLQLTEIRGSMPPIINEKLVYMSARLKDTVVIPCVAYANPTPTNRWYYNRNQREEPIEESSGHYVVRDGSLIIQSVEENDAGSYMCTASNSEGSETLEIRLTVSAPLSVHVQPAIQTVDLGKSAYLTCTASGFPQAALYWLKDGQPLRTGARVRTVSSERISVTSVAREDRGMYQCFVRNEYEMAQGIAELRLGEIAPQLVYRFIEQTIQPGPSVSLKCSAAGNPTPQISWLLDGFPLPQNDRLLIGQYVTVYGDVISHVNITTVKPEDGGEYECIASSRAGEARHSARLNIYGLPYVRPMSPVSAVAGKQLYIKCPVAGYPIESIVWEKGDIKLPTNMRQRVANGTLFIDTVQRSADEGTYTCTARNKHNFTSHRSVEVRVLDSFCVCVYELHFGICELCRGSFQVNARFPATCDTRAGRTPRVLKTCPEITYAQRAQHLTASLKHSSFARARLNCSVLLHSIFMYSCTYVHKNPAATYVRNVLYIRQTTRLPPKITPFSFARDLNVGDRTSVQCVVVTGDLPLTFTWLKDNVPIETRKSITIGIHDAFTSALSISTIAPAHNGTYTCRVTNGAATVAHSALLHVNVSIKEKKKEKSCPKSNHERIASFRDTPRDLSCSLDLIPHLKFLLIGLSVSKSAIRRKCSFPKLRPRYTLGGRVTYVRNAGRYLWPCHNFPRTFPRTRCEEPSRCTCPSRAGGNHAAEWDRNKWWPSLSSFRDVTAGDYSALRRGQKRQRKTRGAYSPLSCHNVTFIVPPRISPFFFGDGVMEGQRTQLMCTTSQGDQPFNITWLMDEKPIQTSNGIQISDYPPFSSILTINSVSASHSGNYTCQISNVAGLAEHSTSLSVAVPPRWTVEPIDQNAVVGHGVSIACQAEGFPIPTVTWKQSIGETPGDYRELGYGTEGVGVARNGSLVIPRVSRDHAGFYLCQASNGIGPGLSKLIRLTVHAGPQVTVRTRQESVRRGESVILRCEAEGDAPLDLSWRVRDSKIDPNYDVRYAVDNTADASGRVTTELRIIQASHMDRGDYVCVAANAYGRDKATIHLLVQEPPDFPRNLHVAEQGSRSILLAWSSPATDRDASHVSSPITNYIVQYKEAQDVWHEHNTQKLVAGDNTVARVSPLKPATTYHFRVLAENHLGTSAPSDILHVQTDGEVPGGPPRHVSVEPLGPQQLKITWQPPDRSLWNGELLGYTIGYTNLGGDDQLTNTTRVGITGNGDGSHDYRLTGLRKYTQYSIVVKAFNSKGDGPGSDPVTAHTFEDVPSAPPQNVACAALNGQNIQVTWKPPPSDKVHGVVLGYKLLYEAASDSQTNRETKVSHALSTVLHSLSPYTNYTVQVLAYTRAGDGVASSPVSCTTGETVPDAPERVKAVVSGENAVVISWLPPRRPNGLLIQYTVYIRVLEQGQEVKITKSILPAQNLHHEATGLKQHETYEAWVTASTKVGQGSSTPVIKLQPSTTVPAAIISYGVPIVVPWRVDVNMACLVVGDPRPSVEWRRADMKLQQKSDVGPDNTLTLRNVQRSHEDSYSCHAKNSLGTDEITYTLHIQVPPTSPTLLATGTTTDAIQLQWKQGDNGGAPIKGFLLAYRREFAEWEEVMLDRRESTHLLEGLQCGTRYQFTLAAFNRIGSGSAKLAAWQDGGCPLTYFVVEYRRLPGDWLLVSNNVPPQSKFPIVDLESGTSYELRVTAYNNAGSTQAEYLFSTLSPNGNNRLHEDHPQESETTPLYLDAHVLAPSVISVLAVMLAIAGVCFCLKTRKYEPVEVRSINLRRERVRPERANASSCCTGCSFFHVVKKSVGCRLFSRIPLGTHCNDSAVNWNKGVRDGTV</sequence>
<evidence type="ECO:0000256" key="9">
    <source>
        <dbReference type="ARBA" id="ARBA00023018"/>
    </source>
</evidence>
<feature type="domain" description="Ig-like" evidence="16">
    <location>
        <begin position="5"/>
        <end position="98"/>
    </location>
</feature>
<protein>
    <recommendedName>
        <fullName evidence="20">Down syndrome cell adhesion molecule-like protein Dscam2</fullName>
    </recommendedName>
</protein>
<keyword evidence="8 15" id="KW-1133">Transmembrane helix</keyword>
<keyword evidence="9" id="KW-0770">Synapse</keyword>
<proteinExistence type="predicted"/>
<evidence type="ECO:0000313" key="19">
    <source>
        <dbReference type="Proteomes" id="UP000075809"/>
    </source>
</evidence>
<evidence type="ECO:0000256" key="3">
    <source>
        <dbReference type="ARBA" id="ARBA00022692"/>
    </source>
</evidence>
<feature type="domain" description="Fibronectin type-III" evidence="17">
    <location>
        <begin position="1747"/>
        <end position="1842"/>
    </location>
</feature>
<accession>A0A151WM23</accession>
<dbReference type="Gene3D" id="2.60.40.10">
    <property type="entry name" value="Immunoglobulins"/>
    <property type="match status" value="17"/>
</dbReference>
<feature type="domain" description="Fibronectin type-III" evidence="17">
    <location>
        <begin position="1252"/>
        <end position="1353"/>
    </location>
</feature>
<dbReference type="InterPro" id="IPR036116">
    <property type="entry name" value="FN3_sf"/>
</dbReference>
<dbReference type="Pfam" id="PF07679">
    <property type="entry name" value="I-set"/>
    <property type="match status" value="4"/>
</dbReference>
<comment type="subcellular location">
    <subcellularLocation>
        <location evidence="1">Cell membrane</location>
        <topology evidence="1">Single-pass type I membrane protein</topology>
    </subcellularLocation>
    <subcellularLocation>
        <location evidence="14">Synapse</location>
    </subcellularLocation>
</comment>
<dbReference type="PANTHER" id="PTHR44170:SF56">
    <property type="entry name" value="FIBRONECTIN TYPE-III DOMAIN-CONTAINING PROTEIN"/>
    <property type="match status" value="1"/>
</dbReference>
<evidence type="ECO:0000256" key="13">
    <source>
        <dbReference type="ARBA" id="ARBA00023319"/>
    </source>
</evidence>
<dbReference type="GO" id="GO:0048812">
    <property type="term" value="P:neuron projection morphogenesis"/>
    <property type="evidence" value="ECO:0007669"/>
    <property type="project" value="UniProtKB-ARBA"/>
</dbReference>
<feature type="domain" description="Ig-like" evidence="16">
    <location>
        <begin position="398"/>
        <end position="491"/>
    </location>
</feature>
<dbReference type="InterPro" id="IPR007110">
    <property type="entry name" value="Ig-like_dom"/>
</dbReference>
<feature type="domain" description="Ig-like" evidence="16">
    <location>
        <begin position="496"/>
        <end position="579"/>
    </location>
</feature>
<dbReference type="FunFam" id="2.60.40.10:FF:000104">
    <property type="entry name" value="Down syndrome cell adhesion molecule b"/>
    <property type="match status" value="1"/>
</dbReference>
<reference evidence="18 19" key="1">
    <citation type="submission" date="2015-09" db="EMBL/GenBank/DDBJ databases">
        <title>Trachymyrmex zeteki WGS genome.</title>
        <authorList>
            <person name="Nygaard S."/>
            <person name="Hu H."/>
            <person name="Boomsma J."/>
            <person name="Zhang G."/>
        </authorList>
    </citation>
    <scope>NUCLEOTIDE SEQUENCE [LARGE SCALE GENOMIC DNA]</scope>
    <source>
        <strain evidence="18">Tzet28-1</strain>
        <tissue evidence="18">Whole body</tissue>
    </source>
</reference>
<feature type="domain" description="Ig-like" evidence="16">
    <location>
        <begin position="1150"/>
        <end position="1243"/>
    </location>
</feature>
<feature type="domain" description="Fibronectin type-III" evidence="17">
    <location>
        <begin position="1358"/>
        <end position="1459"/>
    </location>
</feature>
<feature type="domain" description="Fibronectin type-III" evidence="17">
    <location>
        <begin position="1562"/>
        <end position="1660"/>
    </location>
</feature>
<dbReference type="InterPro" id="IPR036179">
    <property type="entry name" value="Ig-like_dom_sf"/>
</dbReference>
<dbReference type="PROSITE" id="PS50835">
    <property type="entry name" value="IG_LIKE"/>
    <property type="match status" value="11"/>
</dbReference>
<feature type="domain" description="Ig-like" evidence="16">
    <location>
        <begin position="956"/>
        <end position="1046"/>
    </location>
</feature>
<evidence type="ECO:0000256" key="5">
    <source>
        <dbReference type="ARBA" id="ARBA00022737"/>
    </source>
</evidence>
<dbReference type="SMART" id="SM00408">
    <property type="entry name" value="IGc2"/>
    <property type="match status" value="10"/>
</dbReference>
<evidence type="ECO:0000256" key="10">
    <source>
        <dbReference type="ARBA" id="ARBA00023136"/>
    </source>
</evidence>
<dbReference type="SUPFAM" id="SSF48726">
    <property type="entry name" value="Immunoglobulin"/>
    <property type="match status" value="11"/>
</dbReference>
<feature type="non-terminal residue" evidence="18">
    <location>
        <position position="1"/>
    </location>
</feature>
<dbReference type="GO" id="GO:0045202">
    <property type="term" value="C:synapse"/>
    <property type="evidence" value="ECO:0007669"/>
    <property type="project" value="UniProtKB-SubCell"/>
</dbReference>
<dbReference type="SUPFAM" id="SSF49265">
    <property type="entry name" value="Fibronectin type III"/>
    <property type="match status" value="4"/>
</dbReference>
<evidence type="ECO:0000259" key="16">
    <source>
        <dbReference type="PROSITE" id="PS50835"/>
    </source>
</evidence>
<dbReference type="SMART" id="SM00060">
    <property type="entry name" value="FN3"/>
    <property type="match status" value="6"/>
</dbReference>
<dbReference type="CDD" id="cd20958">
    <property type="entry name" value="IgI_5_Dscam"/>
    <property type="match status" value="1"/>
</dbReference>
<keyword evidence="13" id="KW-0393">Immunoglobulin domain</keyword>
<evidence type="ECO:0000256" key="7">
    <source>
        <dbReference type="ARBA" id="ARBA00022902"/>
    </source>
</evidence>
<keyword evidence="7" id="KW-0524">Neurogenesis</keyword>
<dbReference type="InterPro" id="IPR013783">
    <property type="entry name" value="Ig-like_fold"/>
</dbReference>
<dbReference type="FunFam" id="2.60.40.10:FF:000120">
    <property type="entry name" value="Down syndrome cell adhesion molecule like 1"/>
    <property type="match status" value="1"/>
</dbReference>
<keyword evidence="2" id="KW-1003">Cell membrane</keyword>
<evidence type="ECO:0000256" key="15">
    <source>
        <dbReference type="SAM" id="Phobius"/>
    </source>
</evidence>
<keyword evidence="12" id="KW-0325">Glycoprotein</keyword>
<evidence type="ECO:0000259" key="17">
    <source>
        <dbReference type="PROSITE" id="PS50853"/>
    </source>
</evidence>
<keyword evidence="11" id="KW-1015">Disulfide bond</keyword>
<dbReference type="Proteomes" id="UP000075809">
    <property type="component" value="Unassembled WGS sequence"/>
</dbReference>
<keyword evidence="19" id="KW-1185">Reference proteome</keyword>
<dbReference type="InterPro" id="IPR003961">
    <property type="entry name" value="FN3_dom"/>
</dbReference>
<dbReference type="InterPro" id="IPR003599">
    <property type="entry name" value="Ig_sub"/>
</dbReference>
<dbReference type="SMART" id="SM00409">
    <property type="entry name" value="IG"/>
    <property type="match status" value="10"/>
</dbReference>
<evidence type="ECO:0000256" key="8">
    <source>
        <dbReference type="ARBA" id="ARBA00022989"/>
    </source>
</evidence>
<gene>
    <name evidence="18" type="ORF">ALC60_11920</name>
</gene>
<dbReference type="FunFam" id="2.60.40.10:FF:000017">
    <property type="entry name" value="Down syndrome cell adhesion molecule b"/>
    <property type="match status" value="1"/>
</dbReference>
<evidence type="ECO:0000256" key="1">
    <source>
        <dbReference type="ARBA" id="ARBA00004251"/>
    </source>
</evidence>
<dbReference type="InterPro" id="IPR013098">
    <property type="entry name" value="Ig_I-set"/>
</dbReference>
<keyword evidence="5" id="KW-0677">Repeat</keyword>
<feature type="domain" description="Ig-like" evidence="16">
    <location>
        <begin position="1648"/>
        <end position="1741"/>
    </location>
</feature>
<evidence type="ECO:0000256" key="6">
    <source>
        <dbReference type="ARBA" id="ARBA00022889"/>
    </source>
</evidence>
<evidence type="ECO:0000256" key="11">
    <source>
        <dbReference type="ARBA" id="ARBA00023157"/>
    </source>
</evidence>
<dbReference type="EMBL" id="KQ982944">
    <property type="protein sequence ID" value="KYQ48868.1"/>
    <property type="molecule type" value="Genomic_DNA"/>
</dbReference>
<dbReference type="GO" id="GO:0005886">
    <property type="term" value="C:plasma membrane"/>
    <property type="evidence" value="ECO:0007669"/>
    <property type="project" value="UniProtKB-SubCell"/>
</dbReference>
<dbReference type="CDD" id="cd20956">
    <property type="entry name" value="IgI_4_Dscam"/>
    <property type="match status" value="1"/>
</dbReference>
<dbReference type="STRING" id="64791.A0A151WM23"/>
<evidence type="ECO:0000256" key="12">
    <source>
        <dbReference type="ARBA" id="ARBA00023180"/>
    </source>
</evidence>
<feature type="domain" description="Ig-like" evidence="16">
    <location>
        <begin position="695"/>
        <end position="785"/>
    </location>
</feature>